<organism evidence="1 2">
    <name type="scientific">Antarcticirhabdus aurantiaca</name>
    <dbReference type="NCBI Taxonomy" id="2606717"/>
    <lineage>
        <taxon>Bacteria</taxon>
        <taxon>Pseudomonadati</taxon>
        <taxon>Pseudomonadota</taxon>
        <taxon>Alphaproteobacteria</taxon>
        <taxon>Hyphomicrobiales</taxon>
        <taxon>Aurantimonadaceae</taxon>
        <taxon>Antarcticirhabdus</taxon>
    </lineage>
</organism>
<evidence type="ECO:0000313" key="2">
    <source>
        <dbReference type="Proteomes" id="UP001163223"/>
    </source>
</evidence>
<accession>A0ACD4NTT1</accession>
<sequence length="533" mass="59140">MRRPILAALSAALLLAGAPVAAAKTLVFCSEGNPESLNPQLVTSATGIDAGRPMFDYLVEFKPGTTQLEPALAESWTISEDGRTYTFRLRDNVQFQSNDAFAPTRPLTSEDVVFSLERQWKPDHPFHSVGNSRFDYFTDIGMGELLESIEAPDERTVRIRLTRPEAPFLADLALPFNSIMSAEYAAAMMKAGTPGRVDTQPIGTGPFRLDSYMPEVAVRFRAFEGHWRGRPAIDTLVFSITPTPAARLTKLKSGECHVSAFPSPADAAQIEADPRLRLLKENGFNVGYLALNTSRPPFDDVRVRRALNYAIDKDAIIQAVFSGMATAAKNPMPPTLWGYDDEIQPYPYDPAAARRLFEEAGLTGGVSADLWYIPISRPYSPDSKRIASMIADDLETLGVRVDLKTQDWNTYRESLMQGEPDAALYGWTGDTADPDNFMSTLLSCTAARVGGNNIARWCDKRFDALVTEAKSIPDQERRTFLYKQAQRIFHDEAPWVPIAHSLFLVAIRKEVANFTIDPRGYHDFSRVDLLGGN</sequence>
<proteinExistence type="predicted"/>
<name>A0ACD4NTT1_9HYPH</name>
<protein>
    <submittedName>
        <fullName evidence="1">ABC transporter substrate-binding protein</fullName>
    </submittedName>
</protein>
<reference evidence="1" key="1">
    <citation type="submission" date="2022-11" db="EMBL/GenBank/DDBJ databases">
        <title>beta-Carotene-producing bacterium, Jeongeuplla avenae sp. nov., alleviates the salt stress of Arabidopsis seedlings.</title>
        <authorList>
            <person name="Jiang L."/>
            <person name="Lee J."/>
        </authorList>
    </citation>
    <scope>NUCLEOTIDE SEQUENCE</scope>
    <source>
        <strain evidence="1">DY_R2A_6</strain>
    </source>
</reference>
<evidence type="ECO:0000313" key="1">
    <source>
        <dbReference type="EMBL" id="WAJ30445.1"/>
    </source>
</evidence>
<dbReference type="Proteomes" id="UP001163223">
    <property type="component" value="Chromosome"/>
</dbReference>
<keyword evidence="2" id="KW-1185">Reference proteome</keyword>
<gene>
    <name evidence="1" type="ORF">OXU80_09685</name>
</gene>
<dbReference type="EMBL" id="CP113520">
    <property type="protein sequence ID" value="WAJ30445.1"/>
    <property type="molecule type" value="Genomic_DNA"/>
</dbReference>